<feature type="transmembrane region" description="Helical" evidence="1">
    <location>
        <begin position="48"/>
        <end position="71"/>
    </location>
</feature>
<keyword evidence="1" id="KW-0472">Membrane</keyword>
<dbReference type="GO" id="GO:0016020">
    <property type="term" value="C:membrane"/>
    <property type="evidence" value="ECO:0007669"/>
    <property type="project" value="InterPro"/>
</dbReference>
<feature type="transmembrane region" description="Helical" evidence="1">
    <location>
        <begin position="87"/>
        <end position="107"/>
    </location>
</feature>
<dbReference type="Proteomes" id="UP000236846">
    <property type="component" value="Unassembled WGS sequence"/>
</dbReference>
<protein>
    <submittedName>
        <fullName evidence="2">Uncharacterized protein</fullName>
    </submittedName>
</protein>
<dbReference type="EMBL" id="PCXE01000009">
    <property type="protein sequence ID" value="PIR26924.1"/>
    <property type="molecule type" value="Genomic_DNA"/>
</dbReference>
<comment type="caution">
    <text evidence="2">The sequence shown here is derived from an EMBL/GenBank/DDBJ whole genome shotgun (WGS) entry which is preliminary data.</text>
</comment>
<evidence type="ECO:0000313" key="2">
    <source>
        <dbReference type="EMBL" id="PIR26924.1"/>
    </source>
</evidence>
<keyword evidence="1" id="KW-0812">Transmembrane</keyword>
<reference evidence="2 3" key="1">
    <citation type="submission" date="2017-09" db="EMBL/GenBank/DDBJ databases">
        <title>Depth-based differentiation of microbial function through sediment-hosted aquifers and enrichment of novel symbionts in the deep terrestrial subsurface.</title>
        <authorList>
            <person name="Probst A.J."/>
            <person name="Ladd B."/>
            <person name="Jarett J.K."/>
            <person name="Geller-Mcgrath D.E."/>
            <person name="Sieber C.M."/>
            <person name="Emerson J.B."/>
            <person name="Anantharaman K."/>
            <person name="Thomas B.C."/>
            <person name="Malmstrom R."/>
            <person name="Stieglmeier M."/>
            <person name="Klingl A."/>
            <person name="Woyke T."/>
            <person name="Ryan C.M."/>
            <person name="Banfield J.F."/>
        </authorList>
    </citation>
    <scope>NUCLEOTIDE SEQUENCE [LARGE SCALE GENOMIC DNA]</scope>
    <source>
        <strain evidence="2">CG11_big_fil_rev_8_21_14_0_20_43_10</strain>
    </source>
</reference>
<keyword evidence="1" id="KW-1133">Transmembrane helix</keyword>
<organism evidence="2 3">
    <name type="scientific">Candidatus Brennerbacteria bacterium CG11_big_fil_rev_8_21_14_0_20_43_10</name>
    <dbReference type="NCBI Taxonomy" id="1974523"/>
    <lineage>
        <taxon>Bacteria</taxon>
        <taxon>Candidatus Brenneribacteriota</taxon>
    </lineage>
</organism>
<accession>A0A2H0PYY9</accession>
<dbReference type="InterPro" id="IPR034804">
    <property type="entry name" value="SQR/QFR_C/D"/>
</dbReference>
<name>A0A2H0PYY9_9BACT</name>
<gene>
    <name evidence="2" type="ORF">COV41_00390</name>
</gene>
<evidence type="ECO:0000313" key="3">
    <source>
        <dbReference type="Proteomes" id="UP000236846"/>
    </source>
</evidence>
<proteinExistence type="predicted"/>
<dbReference type="AlphaFoldDB" id="A0A2H0PYY9"/>
<sequence>MISLVKKFTFIAPVFLALTSVALAFTPEPLPNNPLTYQGLLDLIEKILGVLFTVLVIWAIYWILMAGIGYIQAKGDPEKTKVENQKILYAAIGIGIALFAKGIEALVRSVSGGGG</sequence>
<evidence type="ECO:0000256" key="1">
    <source>
        <dbReference type="SAM" id="Phobius"/>
    </source>
</evidence>
<dbReference type="Gene3D" id="1.20.1300.10">
    <property type="entry name" value="Fumarate reductase/succinate dehydrogenase, transmembrane subunit"/>
    <property type="match status" value="1"/>
</dbReference>